<dbReference type="Pfam" id="PF08615">
    <property type="entry name" value="RNase_H2_suC"/>
    <property type="match status" value="1"/>
</dbReference>
<gene>
    <name evidence="1" type="ORF">LAMI_0G07470G</name>
</gene>
<dbReference type="InterPro" id="IPR013924">
    <property type="entry name" value="RNase_H2_suC"/>
</dbReference>
<proteinExistence type="predicted"/>
<dbReference type="AlphaFoldDB" id="A0A1G4K9M3"/>
<dbReference type="Gene3D" id="2.40.128.680">
    <property type="match status" value="1"/>
</dbReference>
<dbReference type="Proteomes" id="UP000191024">
    <property type="component" value="Chromosome G"/>
</dbReference>
<dbReference type="CDD" id="cd09271">
    <property type="entry name" value="RNase_H2-C"/>
    <property type="match status" value="1"/>
</dbReference>
<dbReference type="OrthoDB" id="4067302at2759"/>
<evidence type="ECO:0000313" key="2">
    <source>
        <dbReference type="Proteomes" id="UP000191024"/>
    </source>
</evidence>
<sequence length="138" mass="15857">MDIETANGAKNKEPEYEVSLVPCKIRFNGSTTEFQAHFMDDQEDLRKTNDNLVTSIRGRKIIGKKLKFFEDSKIVLADVVESTDDDSSNNAACKTKSYQETAVVTQLVNYEREGNESRLEEEMHKFGEYLELVRMIHN</sequence>
<accession>A0A1G4K9M3</accession>
<organism evidence="1 2">
    <name type="scientific">Lachancea mirantina</name>
    <dbReference type="NCBI Taxonomy" id="1230905"/>
    <lineage>
        <taxon>Eukaryota</taxon>
        <taxon>Fungi</taxon>
        <taxon>Dikarya</taxon>
        <taxon>Ascomycota</taxon>
        <taxon>Saccharomycotina</taxon>
        <taxon>Saccharomycetes</taxon>
        <taxon>Saccharomycetales</taxon>
        <taxon>Saccharomycetaceae</taxon>
        <taxon>Lachancea</taxon>
    </lineage>
</organism>
<evidence type="ECO:0000313" key="1">
    <source>
        <dbReference type="EMBL" id="SCV00816.1"/>
    </source>
</evidence>
<dbReference type="EMBL" id="LT598469">
    <property type="protein sequence ID" value="SCV00816.1"/>
    <property type="molecule type" value="Genomic_DNA"/>
</dbReference>
<dbReference type="GO" id="GO:0006401">
    <property type="term" value="P:RNA catabolic process"/>
    <property type="evidence" value="ECO:0007669"/>
    <property type="project" value="InterPro"/>
</dbReference>
<protein>
    <submittedName>
        <fullName evidence="1">LAMI_0G07470g1_1</fullName>
    </submittedName>
</protein>
<dbReference type="GO" id="GO:0032299">
    <property type="term" value="C:ribonuclease H2 complex"/>
    <property type="evidence" value="ECO:0007669"/>
    <property type="project" value="InterPro"/>
</dbReference>
<name>A0A1G4K9M3_9SACH</name>
<keyword evidence="2" id="KW-1185">Reference proteome</keyword>
<reference evidence="1 2" key="1">
    <citation type="submission" date="2016-03" db="EMBL/GenBank/DDBJ databases">
        <authorList>
            <person name="Devillers H."/>
        </authorList>
    </citation>
    <scope>NUCLEOTIDE SEQUENCE [LARGE SCALE GENOMIC DNA]</scope>
    <source>
        <strain evidence="1">CBS 11717</strain>
    </source>
</reference>